<name>A0AAJ5Z1H5_9BASI</name>
<evidence type="ECO:0000256" key="5">
    <source>
        <dbReference type="ARBA" id="ARBA00022771"/>
    </source>
</evidence>
<dbReference type="Gene3D" id="3.90.70.10">
    <property type="entry name" value="Cysteine proteinases"/>
    <property type="match status" value="1"/>
</dbReference>
<dbReference type="InterPro" id="IPR038765">
    <property type="entry name" value="Papain-like_cys_pep_sf"/>
</dbReference>
<keyword evidence="7" id="KW-0508">mRNA splicing</keyword>
<dbReference type="GO" id="GO:0004843">
    <property type="term" value="F:cysteine-type deubiquitinase activity"/>
    <property type="evidence" value="ECO:0007669"/>
    <property type="project" value="InterPro"/>
</dbReference>
<evidence type="ECO:0000256" key="1">
    <source>
        <dbReference type="ARBA" id="ARBA00004123"/>
    </source>
</evidence>
<feature type="domain" description="UBP-type" evidence="12">
    <location>
        <begin position="62"/>
        <end position="159"/>
    </location>
</feature>
<dbReference type="InterPro" id="IPR001607">
    <property type="entry name" value="Znf_UBP"/>
</dbReference>
<dbReference type="InterPro" id="IPR033809">
    <property type="entry name" value="USP39"/>
</dbReference>
<keyword evidence="14" id="KW-1185">Reference proteome</keyword>
<dbReference type="Pfam" id="PF02148">
    <property type="entry name" value="zf-UBP"/>
    <property type="match status" value="1"/>
</dbReference>
<feature type="region of interest" description="Disordered" evidence="10">
    <location>
        <begin position="19"/>
        <end position="46"/>
    </location>
</feature>
<dbReference type="GO" id="GO:0016579">
    <property type="term" value="P:protein deubiquitination"/>
    <property type="evidence" value="ECO:0007669"/>
    <property type="project" value="InterPro"/>
</dbReference>
<evidence type="ECO:0000313" key="13">
    <source>
        <dbReference type="EMBL" id="WFD16214.1"/>
    </source>
</evidence>
<dbReference type="Proteomes" id="UP001217582">
    <property type="component" value="Chromosome 4"/>
</dbReference>
<evidence type="ECO:0000259" key="12">
    <source>
        <dbReference type="PROSITE" id="PS50271"/>
    </source>
</evidence>
<dbReference type="InterPro" id="IPR050185">
    <property type="entry name" value="Ub_carboxyl-term_hydrolase"/>
</dbReference>
<dbReference type="InterPro" id="IPR028889">
    <property type="entry name" value="USP"/>
</dbReference>
<keyword evidence="8" id="KW-0539">Nucleus</keyword>
<dbReference type="InterPro" id="IPR001394">
    <property type="entry name" value="Peptidase_C19_UCH"/>
</dbReference>
<proteinExistence type="predicted"/>
<dbReference type="InterPro" id="IPR013083">
    <property type="entry name" value="Znf_RING/FYVE/PHD"/>
</dbReference>
<reference evidence="13 14" key="1">
    <citation type="submission" date="2023-03" db="EMBL/GenBank/DDBJ databases">
        <title>Mating type loci evolution in Malassezia.</title>
        <authorList>
            <person name="Coelho M.A."/>
        </authorList>
    </citation>
    <scope>NUCLEOTIDE SEQUENCE [LARGE SCALE GENOMIC DNA]</scope>
    <source>
        <strain evidence="13 14">CBS 13387</strain>
    </source>
</reference>
<evidence type="ECO:0000259" key="11">
    <source>
        <dbReference type="PROSITE" id="PS50235"/>
    </source>
</evidence>
<evidence type="ECO:0000256" key="8">
    <source>
        <dbReference type="ARBA" id="ARBA00023242"/>
    </source>
</evidence>
<evidence type="ECO:0000256" key="4">
    <source>
        <dbReference type="ARBA" id="ARBA00022728"/>
    </source>
</evidence>
<dbReference type="Gene3D" id="3.30.40.10">
    <property type="entry name" value="Zinc/RING finger domain, C3HC4 (zinc finger)"/>
    <property type="match status" value="1"/>
</dbReference>
<dbReference type="GO" id="GO:0005681">
    <property type="term" value="C:spliceosomal complex"/>
    <property type="evidence" value="ECO:0007669"/>
    <property type="project" value="UniProtKB-KW"/>
</dbReference>
<evidence type="ECO:0000256" key="9">
    <source>
        <dbReference type="PROSITE-ProRule" id="PRU00502"/>
    </source>
</evidence>
<dbReference type="Pfam" id="PF00443">
    <property type="entry name" value="UCH"/>
    <property type="match status" value="1"/>
</dbReference>
<dbReference type="PROSITE" id="PS50271">
    <property type="entry name" value="ZF_UBP"/>
    <property type="match status" value="1"/>
</dbReference>
<evidence type="ECO:0000256" key="3">
    <source>
        <dbReference type="ARBA" id="ARBA00022723"/>
    </source>
</evidence>
<keyword evidence="3" id="KW-0479">Metal-binding</keyword>
<accession>A0AAJ5Z1H5</accession>
<dbReference type="EMBL" id="CP119919">
    <property type="protein sequence ID" value="WFD16214.1"/>
    <property type="molecule type" value="Genomic_DNA"/>
</dbReference>
<gene>
    <name evidence="13" type="primary">ubp10</name>
    <name evidence="13" type="ORF">MARU1_002250</name>
</gene>
<keyword evidence="6" id="KW-0862">Zinc</keyword>
<sequence>MRFLFFVSLAAQRQFHSAMASDQNGAAPESGQKRPRTPEEEVKGSDYWEEQASKVARKACVRRDLYLDTIHRDRLDFDVERVCSVSLSRTNVYACLVCGKYFQGRGPKTHAYFHSIDESHHVFMHLDTTRVYVLPDNYAVDDPSLADIQYQFELTFSDEALAQLDAPAPLSRDLHARTYVPGFLGLNNTAHHDAINVVLQALSHVAPLRDFFLRQKPGSDATELLRRFGTLVRRLWNPRAFKRQVSPHEFLQQVSQASHGRFTASEACDPVDFLGWLLNQLHRDLVGGSASMARKKSSIITDSFQGAMRLETQNVAVRTGLEEDVSSAVRVDRAVRVDEVPFLFLAMDLPPLPVFPDGSDSMMPQVPLAHLLAKYDGKTNQDLHGAIRRHKIKQLPPYLILHFRRFTRNRFVDERNTTVVHFSPMGLDVQALVDGPDPQLGTLYKLMANITHEATAGTVREQSTWSAQLHTRHASPTSKFGSA</sequence>
<protein>
    <submittedName>
        <fullName evidence="13">Ubiquitin carboxyl-terminal hydrolase 10</fullName>
    </submittedName>
</protein>
<evidence type="ECO:0000313" key="14">
    <source>
        <dbReference type="Proteomes" id="UP001217582"/>
    </source>
</evidence>
<evidence type="ECO:0000256" key="7">
    <source>
        <dbReference type="ARBA" id="ARBA00023187"/>
    </source>
</evidence>
<dbReference type="PANTHER" id="PTHR21646:SF16">
    <property type="entry name" value="U4_U6.U5 TRI-SNRNP-ASSOCIATED PROTEIN 2"/>
    <property type="match status" value="1"/>
</dbReference>
<dbReference type="GO" id="GO:0000245">
    <property type="term" value="P:spliceosomal complex assembly"/>
    <property type="evidence" value="ECO:0007669"/>
    <property type="project" value="InterPro"/>
</dbReference>
<dbReference type="AlphaFoldDB" id="A0AAJ5Z1H5"/>
<dbReference type="SMART" id="SM00290">
    <property type="entry name" value="ZnF_UBP"/>
    <property type="match status" value="1"/>
</dbReference>
<dbReference type="SUPFAM" id="SSF57850">
    <property type="entry name" value="RING/U-box"/>
    <property type="match status" value="1"/>
</dbReference>
<keyword evidence="2" id="KW-0507">mRNA processing</keyword>
<organism evidence="13 14">
    <name type="scientific">Malassezia arunalokei</name>
    <dbReference type="NCBI Taxonomy" id="1514897"/>
    <lineage>
        <taxon>Eukaryota</taxon>
        <taxon>Fungi</taxon>
        <taxon>Dikarya</taxon>
        <taxon>Basidiomycota</taxon>
        <taxon>Ustilaginomycotina</taxon>
        <taxon>Malasseziomycetes</taxon>
        <taxon>Malasseziales</taxon>
        <taxon>Malasseziaceae</taxon>
        <taxon>Malassezia</taxon>
    </lineage>
</organism>
<feature type="compositionally biased region" description="Basic and acidic residues" evidence="10">
    <location>
        <begin position="36"/>
        <end position="46"/>
    </location>
</feature>
<dbReference type="PANTHER" id="PTHR21646">
    <property type="entry name" value="UBIQUITIN CARBOXYL-TERMINAL HYDROLASE"/>
    <property type="match status" value="1"/>
</dbReference>
<keyword evidence="13" id="KW-0378">Hydrolase</keyword>
<feature type="domain" description="USP" evidence="11">
    <location>
        <begin position="184"/>
        <end position="483"/>
    </location>
</feature>
<evidence type="ECO:0000256" key="10">
    <source>
        <dbReference type="SAM" id="MobiDB-lite"/>
    </source>
</evidence>
<comment type="subcellular location">
    <subcellularLocation>
        <location evidence="1">Nucleus</location>
    </subcellularLocation>
</comment>
<dbReference type="SUPFAM" id="SSF54001">
    <property type="entry name" value="Cysteine proteinases"/>
    <property type="match status" value="1"/>
</dbReference>
<evidence type="ECO:0000256" key="6">
    <source>
        <dbReference type="ARBA" id="ARBA00022833"/>
    </source>
</evidence>
<keyword evidence="4" id="KW-0747">Spliceosome</keyword>
<dbReference type="GO" id="GO:0008270">
    <property type="term" value="F:zinc ion binding"/>
    <property type="evidence" value="ECO:0007669"/>
    <property type="project" value="UniProtKB-KW"/>
</dbReference>
<evidence type="ECO:0000256" key="2">
    <source>
        <dbReference type="ARBA" id="ARBA00022664"/>
    </source>
</evidence>
<dbReference type="CDD" id="cd02669">
    <property type="entry name" value="Peptidase_C19M"/>
    <property type="match status" value="1"/>
</dbReference>
<dbReference type="PROSITE" id="PS50235">
    <property type="entry name" value="USP_3"/>
    <property type="match status" value="1"/>
</dbReference>
<keyword evidence="5 9" id="KW-0863">Zinc-finger</keyword>